<dbReference type="PROSITE" id="PS50883">
    <property type="entry name" value="EAL"/>
    <property type="match status" value="1"/>
</dbReference>
<feature type="coiled-coil region" evidence="1">
    <location>
        <begin position="140"/>
        <end position="174"/>
    </location>
</feature>
<dbReference type="InterPro" id="IPR052340">
    <property type="entry name" value="RNase_Y/CdgJ"/>
</dbReference>
<gene>
    <name evidence="4" type="ORF">ACFFLH_02780</name>
</gene>
<dbReference type="InterPro" id="IPR014408">
    <property type="entry name" value="dGMP_Pdiesterase_EAL/HD-GYP"/>
</dbReference>
<dbReference type="Gene3D" id="3.20.20.450">
    <property type="entry name" value="EAL domain"/>
    <property type="match status" value="1"/>
</dbReference>
<dbReference type="PROSITE" id="PS51833">
    <property type="entry name" value="HDOD"/>
    <property type="match status" value="1"/>
</dbReference>
<keyword evidence="5" id="KW-1185">Reference proteome</keyword>
<feature type="domain" description="EAL" evidence="2">
    <location>
        <begin position="1"/>
        <end position="201"/>
    </location>
</feature>
<dbReference type="Gene3D" id="1.10.3210.10">
    <property type="entry name" value="Hypothetical protein af1432"/>
    <property type="match status" value="1"/>
</dbReference>
<dbReference type="SUPFAM" id="SSF109604">
    <property type="entry name" value="HD-domain/PDEase-like"/>
    <property type="match status" value="1"/>
</dbReference>
<dbReference type="InterPro" id="IPR001633">
    <property type="entry name" value="EAL_dom"/>
</dbReference>
<dbReference type="EMBL" id="JBHLZN010000001">
    <property type="protein sequence ID" value="MFB9885340.1"/>
    <property type="molecule type" value="Genomic_DNA"/>
</dbReference>
<dbReference type="SUPFAM" id="SSF141868">
    <property type="entry name" value="EAL domain-like"/>
    <property type="match status" value="1"/>
</dbReference>
<dbReference type="Proteomes" id="UP001589628">
    <property type="component" value="Unassembled WGS sequence"/>
</dbReference>
<dbReference type="PANTHER" id="PTHR33525">
    <property type="match status" value="1"/>
</dbReference>
<reference evidence="4 5" key="1">
    <citation type="submission" date="2024-09" db="EMBL/GenBank/DDBJ databases">
        <authorList>
            <person name="Sun Q."/>
            <person name="Mori K."/>
        </authorList>
    </citation>
    <scope>NUCLEOTIDE SEQUENCE [LARGE SCALE GENOMIC DNA]</scope>
    <source>
        <strain evidence="4 5">ATCC 51285</strain>
    </source>
</reference>
<organism evidence="4 5">
    <name type="scientific">Balneatrix alpica</name>
    <dbReference type="NCBI Taxonomy" id="75684"/>
    <lineage>
        <taxon>Bacteria</taxon>
        <taxon>Pseudomonadati</taxon>
        <taxon>Pseudomonadota</taxon>
        <taxon>Gammaproteobacteria</taxon>
        <taxon>Oceanospirillales</taxon>
        <taxon>Balneatrichaceae</taxon>
        <taxon>Balneatrix</taxon>
    </lineage>
</organism>
<accession>A0ABV5Z7W4</accession>
<feature type="domain" description="HDOD" evidence="3">
    <location>
        <begin position="195"/>
        <end position="378"/>
    </location>
</feature>
<protein>
    <submittedName>
        <fullName evidence="4">EAL and HDOD domain-containing protein</fullName>
    </submittedName>
</protein>
<dbReference type="Pfam" id="PF08668">
    <property type="entry name" value="HDOD"/>
    <property type="match status" value="1"/>
</dbReference>
<evidence type="ECO:0000259" key="3">
    <source>
        <dbReference type="PROSITE" id="PS51833"/>
    </source>
</evidence>
<evidence type="ECO:0000313" key="5">
    <source>
        <dbReference type="Proteomes" id="UP001589628"/>
    </source>
</evidence>
<proteinExistence type="predicted"/>
<dbReference type="PIRSF" id="PIRSF003180">
    <property type="entry name" value="DiGMPpdiest_YuxH"/>
    <property type="match status" value="1"/>
</dbReference>
<comment type="caution">
    <text evidence="4">The sequence shown here is derived from an EMBL/GenBank/DDBJ whole genome shotgun (WGS) entry which is preliminary data.</text>
</comment>
<evidence type="ECO:0000256" key="1">
    <source>
        <dbReference type="SAM" id="Coils"/>
    </source>
</evidence>
<dbReference type="RefSeq" id="WP_035461440.1">
    <property type="nucleotide sequence ID" value="NZ_JBHLZN010000001.1"/>
</dbReference>
<evidence type="ECO:0000259" key="2">
    <source>
        <dbReference type="PROSITE" id="PS50883"/>
    </source>
</evidence>
<dbReference type="Pfam" id="PF00563">
    <property type="entry name" value="EAL"/>
    <property type="match status" value="1"/>
</dbReference>
<dbReference type="InterPro" id="IPR013976">
    <property type="entry name" value="HDOD"/>
</dbReference>
<dbReference type="CDD" id="cd01948">
    <property type="entry name" value="EAL"/>
    <property type="match status" value="1"/>
</dbReference>
<dbReference type="SMART" id="SM00052">
    <property type="entry name" value="EAL"/>
    <property type="match status" value="1"/>
</dbReference>
<dbReference type="InterPro" id="IPR035919">
    <property type="entry name" value="EAL_sf"/>
</dbReference>
<dbReference type="PANTHER" id="PTHR33525:SF4">
    <property type="entry name" value="CYCLIC DI-GMP PHOSPHODIESTERASE CDGJ"/>
    <property type="match status" value="1"/>
</dbReference>
<name>A0ABV5Z7W4_9GAMM</name>
<evidence type="ECO:0000313" key="4">
    <source>
        <dbReference type="EMBL" id="MFB9885340.1"/>
    </source>
</evidence>
<sequence length="401" mass="45497">MARQPIFNSKMEVCAYELLFRSEQDQSQALFIDAEGATSSVILNAFTAIWDQHEAKGLPVFINLSEDFILKRHMPDLPKDRVVLEILEDVQVSPALLEAVNELKQQGYTLALDDFTYQVELEPLIELASIIKIDVRLRGMEGVREQIAQLSHHRKKLLAEKVETQEELDECRELGCEMFQGFFLSRPLLVRGKRMPTSAAMMMKVLQDLRSDKPVSQIEADILKDPALTYKLLKLINSAQFALRRRVTSVAEAVNLLGREPLQKWIMMLLAVGAEAVMPERIYLAMQRARMCEVLAQQGNYPNSHQAFMVGILASLEMLYGVPLSTVLDDLPLDESLVEAVHGRGNLGMLLLLSRAYERGEWRLVERLGRPPLQPGQAYFDSLAWATEVTVSMTDKSKRRR</sequence>
<keyword evidence="1" id="KW-0175">Coiled coil</keyword>